<dbReference type="Pfam" id="PF01557">
    <property type="entry name" value="FAA_hydrolase"/>
    <property type="match status" value="1"/>
</dbReference>
<dbReference type="GO" id="GO:0018773">
    <property type="term" value="F:acetylpyruvate hydrolase activity"/>
    <property type="evidence" value="ECO:0007669"/>
    <property type="project" value="TreeGrafter"/>
</dbReference>
<dbReference type="AlphaFoldDB" id="A0A7R8WEX4"/>
<evidence type="ECO:0000256" key="4">
    <source>
        <dbReference type="ARBA" id="ARBA00044911"/>
    </source>
</evidence>
<dbReference type="PANTHER" id="PTHR11820:SF7">
    <property type="entry name" value="ACYLPYRUVASE FAHD1, MITOCHONDRIAL"/>
    <property type="match status" value="1"/>
</dbReference>
<organism evidence="7">
    <name type="scientific">Cyprideis torosa</name>
    <dbReference type="NCBI Taxonomy" id="163714"/>
    <lineage>
        <taxon>Eukaryota</taxon>
        <taxon>Metazoa</taxon>
        <taxon>Ecdysozoa</taxon>
        <taxon>Arthropoda</taxon>
        <taxon>Crustacea</taxon>
        <taxon>Oligostraca</taxon>
        <taxon>Ostracoda</taxon>
        <taxon>Podocopa</taxon>
        <taxon>Podocopida</taxon>
        <taxon>Cytherocopina</taxon>
        <taxon>Cytheroidea</taxon>
        <taxon>Cytherideidae</taxon>
        <taxon>Cyprideis</taxon>
    </lineage>
</organism>
<accession>A0A7R8WEX4</accession>
<dbReference type="GO" id="GO:0050163">
    <property type="term" value="F:oxaloacetate tautomerase activity"/>
    <property type="evidence" value="ECO:0007669"/>
    <property type="project" value="UniProtKB-EC"/>
</dbReference>
<name>A0A7R8WEX4_9CRUS</name>
<dbReference type="PANTHER" id="PTHR11820">
    <property type="entry name" value="ACYLPYRUVASE"/>
    <property type="match status" value="1"/>
</dbReference>
<keyword evidence="2" id="KW-0479">Metal-binding</keyword>
<dbReference type="OrthoDB" id="411064at2759"/>
<evidence type="ECO:0000256" key="2">
    <source>
        <dbReference type="ARBA" id="ARBA00022723"/>
    </source>
</evidence>
<sequence>MTHEIPVQPLIFLKPTSSYVTEGNPIIIPSGCKNLHHEVELGLVIGDSKPAPLGAINNDNYREFIAGYVLALDMTARDFQETAKKAGHPWALAKAFDTSCAVGDLILTGTPSGVGQVKAGDVITGSLRDIKDESKVRDSEVA</sequence>
<evidence type="ECO:0000259" key="6">
    <source>
        <dbReference type="Pfam" id="PF01557"/>
    </source>
</evidence>
<dbReference type="EC" id="5.3.2.2" evidence="5"/>
<protein>
    <recommendedName>
        <fullName evidence="5">oxaloacetate tautomerase</fullName>
        <ecNumber evidence="5">5.3.2.2</ecNumber>
    </recommendedName>
    <alternativeName>
        <fullName evidence="3">Fumarylacetoacetate hydrolase domain-containing protein 1</fullName>
    </alternativeName>
</protein>
<proteinExistence type="inferred from homology"/>
<dbReference type="SUPFAM" id="SSF56529">
    <property type="entry name" value="FAH"/>
    <property type="match status" value="1"/>
</dbReference>
<evidence type="ECO:0000256" key="1">
    <source>
        <dbReference type="ARBA" id="ARBA00010211"/>
    </source>
</evidence>
<comment type="similarity">
    <text evidence="1">Belongs to the FAH family.</text>
</comment>
<dbReference type="InterPro" id="IPR036663">
    <property type="entry name" value="Fumarylacetoacetase_C_sf"/>
</dbReference>
<evidence type="ECO:0000313" key="7">
    <source>
        <dbReference type="EMBL" id="CAD7230401.1"/>
    </source>
</evidence>
<dbReference type="Gene3D" id="3.90.850.10">
    <property type="entry name" value="Fumarylacetoacetase-like, C-terminal domain"/>
    <property type="match status" value="2"/>
</dbReference>
<dbReference type="EMBL" id="OB662658">
    <property type="protein sequence ID" value="CAD7230401.1"/>
    <property type="molecule type" value="Genomic_DNA"/>
</dbReference>
<comment type="catalytic activity">
    <reaction evidence="4">
        <text>oxaloacetate = enol-oxaloacetate</text>
        <dbReference type="Rhea" id="RHEA:16021"/>
        <dbReference type="ChEBI" id="CHEBI:16452"/>
        <dbReference type="ChEBI" id="CHEBI:17479"/>
        <dbReference type="EC" id="5.3.2.2"/>
    </reaction>
    <physiologicalReaction direction="right-to-left" evidence="4">
        <dbReference type="Rhea" id="RHEA:16023"/>
    </physiologicalReaction>
</comment>
<dbReference type="InterPro" id="IPR011234">
    <property type="entry name" value="Fumarylacetoacetase-like_C"/>
</dbReference>
<gene>
    <name evidence="7" type="ORF">CTOB1V02_LOCUS8259</name>
</gene>
<dbReference type="GO" id="GO:0005739">
    <property type="term" value="C:mitochondrion"/>
    <property type="evidence" value="ECO:0007669"/>
    <property type="project" value="TreeGrafter"/>
</dbReference>
<dbReference type="GO" id="GO:0046872">
    <property type="term" value="F:metal ion binding"/>
    <property type="evidence" value="ECO:0007669"/>
    <property type="project" value="UniProtKB-KW"/>
</dbReference>
<reference evidence="7" key="1">
    <citation type="submission" date="2020-11" db="EMBL/GenBank/DDBJ databases">
        <authorList>
            <person name="Tran Van P."/>
        </authorList>
    </citation>
    <scope>NUCLEOTIDE SEQUENCE</scope>
</reference>
<evidence type="ECO:0000256" key="5">
    <source>
        <dbReference type="ARBA" id="ARBA00044973"/>
    </source>
</evidence>
<feature type="domain" description="Fumarylacetoacetase-like C-terminal" evidence="6">
    <location>
        <begin position="3"/>
        <end position="103"/>
    </location>
</feature>
<evidence type="ECO:0000256" key="3">
    <source>
        <dbReference type="ARBA" id="ARBA00042340"/>
    </source>
</evidence>